<organism evidence="1 2">
    <name type="scientific">Thalassoglobus neptunius</name>
    <dbReference type="NCBI Taxonomy" id="1938619"/>
    <lineage>
        <taxon>Bacteria</taxon>
        <taxon>Pseudomonadati</taxon>
        <taxon>Planctomycetota</taxon>
        <taxon>Planctomycetia</taxon>
        <taxon>Planctomycetales</taxon>
        <taxon>Planctomycetaceae</taxon>
        <taxon>Thalassoglobus</taxon>
    </lineage>
</organism>
<protein>
    <submittedName>
        <fullName evidence="1">Uncharacterized protein</fullName>
    </submittedName>
</protein>
<keyword evidence="2" id="KW-1185">Reference proteome</keyword>
<dbReference type="Proteomes" id="UP000317243">
    <property type="component" value="Unassembled WGS sequence"/>
</dbReference>
<name>A0A5C5X6I9_9PLAN</name>
<dbReference type="EMBL" id="SIHI01000001">
    <property type="protein sequence ID" value="TWT57755.1"/>
    <property type="molecule type" value="Genomic_DNA"/>
</dbReference>
<gene>
    <name evidence="1" type="ORF">KOR42_11210</name>
</gene>
<proteinExistence type="predicted"/>
<accession>A0A5C5X6I9</accession>
<reference evidence="1 2" key="1">
    <citation type="submission" date="2019-02" db="EMBL/GenBank/DDBJ databases">
        <title>Deep-cultivation of Planctomycetes and their phenomic and genomic characterization uncovers novel biology.</title>
        <authorList>
            <person name="Wiegand S."/>
            <person name="Jogler M."/>
            <person name="Boedeker C."/>
            <person name="Pinto D."/>
            <person name="Vollmers J."/>
            <person name="Rivas-Marin E."/>
            <person name="Kohn T."/>
            <person name="Peeters S.H."/>
            <person name="Heuer A."/>
            <person name="Rast P."/>
            <person name="Oberbeckmann S."/>
            <person name="Bunk B."/>
            <person name="Jeske O."/>
            <person name="Meyerdierks A."/>
            <person name="Storesund J.E."/>
            <person name="Kallscheuer N."/>
            <person name="Luecker S."/>
            <person name="Lage O.M."/>
            <person name="Pohl T."/>
            <person name="Merkel B.J."/>
            <person name="Hornburger P."/>
            <person name="Mueller R.-W."/>
            <person name="Bruemmer F."/>
            <person name="Labrenz M."/>
            <person name="Spormann A.M."/>
            <person name="Op Den Camp H."/>
            <person name="Overmann J."/>
            <person name="Amann R."/>
            <person name="Jetten M.S.M."/>
            <person name="Mascher T."/>
            <person name="Medema M.H."/>
            <person name="Devos D.P."/>
            <person name="Kaster A.-K."/>
            <person name="Ovreas L."/>
            <person name="Rohde M."/>
            <person name="Galperin M.Y."/>
            <person name="Jogler C."/>
        </authorList>
    </citation>
    <scope>NUCLEOTIDE SEQUENCE [LARGE SCALE GENOMIC DNA]</scope>
    <source>
        <strain evidence="1 2">KOR42</strain>
    </source>
</reference>
<sequence>MTDAFRLTVKERVVNASFVREFRRGEIGWLQAISQQSLVLRYWIGSIDSI</sequence>
<evidence type="ECO:0000313" key="1">
    <source>
        <dbReference type="EMBL" id="TWT57755.1"/>
    </source>
</evidence>
<dbReference type="AlphaFoldDB" id="A0A5C5X6I9"/>
<dbReference type="RefSeq" id="WP_197440880.1">
    <property type="nucleotide sequence ID" value="NZ_SIHI01000001.1"/>
</dbReference>
<comment type="caution">
    <text evidence="1">The sequence shown here is derived from an EMBL/GenBank/DDBJ whole genome shotgun (WGS) entry which is preliminary data.</text>
</comment>
<evidence type="ECO:0000313" key="2">
    <source>
        <dbReference type="Proteomes" id="UP000317243"/>
    </source>
</evidence>